<comment type="caution">
    <text evidence="2">The sequence shown here is derived from an EMBL/GenBank/DDBJ whole genome shotgun (WGS) entry which is preliminary data.</text>
</comment>
<reference evidence="2 3" key="1">
    <citation type="submission" date="2023-07" db="EMBL/GenBank/DDBJ databases">
        <authorList>
            <person name="Girao M."/>
            <person name="Carvalho M.F."/>
        </authorList>
    </citation>
    <scope>NUCLEOTIDE SEQUENCE [LARGE SCALE GENOMIC DNA]</scope>
    <source>
        <strain evidence="2 3">66/93</strain>
    </source>
</reference>
<dbReference type="InterPro" id="IPR057037">
    <property type="entry name" value="TPR_rep_actino"/>
</dbReference>
<feature type="domain" description="TPR repeat" evidence="1">
    <location>
        <begin position="231"/>
        <end position="457"/>
    </location>
</feature>
<sequence length="812" mass="88287">MSALSYTECEIDRGVVASARTTFEELHAAISGRSGEYNTITQPVGFEFTDLVGEGLRSAAEENHFSWSSSMMACTHAYGVLDKISTDVQWYEDKIEEIKGNLSTALGNASEPDNLTIVNQIIESHNLDAERAWRDLETRCDESEELLRGGPTPENIRALAEGGHLGEYGLIGFYTTNDLNYFYVDESQAETIATHIENAVLHGYDGSIEALEDHPEFLALIGNVVARAQTAQQNGDELLDGEIEFLETLFGDLSAVDGNDPGFLAFMDQVNSSEHISDSLRGDISRNLANSMLVLSDENIGGGMDRLPQDVVDVMDVPDFPDVNSLHHDSELSGFMDTYSDWGQPFTTLSNFLDSAGPGIQGGTEFSTTLMGTVAATLDVPYFAAGEPGDEHFQNVIDVASRNDEANYIILTGEDFEGNEFQHHASHGDLTPEKILETFYTHNWPDDGAAVSGITDWIPSYQQSSDEAKVLIGDNAFLGLIDATTGAGIEEKLNQTGEWVDDPNLKDEDGNPIRWENVSFGHLNPEIAESFADIFLANLDTMGSDYGIDPTDPDAEIDQDNSIDPLGNILIHPDDRAAFTQYIMGSEESAILVKAQTFAAADGDAIEFMGDGEGRGDPGLPKNSAILNALVDNAITQESESRVNATNEVIDYRKKVFDNVVDVVFAGIPGAENMPIADMGVEALKVGIKEMVSADHVADDSSGDVGSNVIQIQNRALLHAAGEMNQEDFSEFGFDIPEGVVVTDENGDFVSDWTQWSYSELAGENEGEPLSPVSRSEVHDAIMQGFTNNSDSPVSNLLVNYNTSYNDYYDAV</sequence>
<evidence type="ECO:0000313" key="2">
    <source>
        <dbReference type="EMBL" id="MEE2049387.1"/>
    </source>
</evidence>
<dbReference type="Pfam" id="PF23275">
    <property type="entry name" value="TPR_23"/>
    <property type="match status" value="1"/>
</dbReference>
<dbReference type="Proteomes" id="UP001348641">
    <property type="component" value="Unassembled WGS sequence"/>
</dbReference>
<accession>A0ABU7KJT8</accession>
<evidence type="ECO:0000313" key="3">
    <source>
        <dbReference type="Proteomes" id="UP001348641"/>
    </source>
</evidence>
<organism evidence="2 3">
    <name type="scientific">Nocardiopsis tropica</name>
    <dbReference type="NCBI Taxonomy" id="109330"/>
    <lineage>
        <taxon>Bacteria</taxon>
        <taxon>Bacillati</taxon>
        <taxon>Actinomycetota</taxon>
        <taxon>Actinomycetes</taxon>
        <taxon>Streptosporangiales</taxon>
        <taxon>Nocardiopsidaceae</taxon>
        <taxon>Nocardiopsis</taxon>
    </lineage>
</organism>
<proteinExistence type="predicted"/>
<name>A0ABU7KJT8_9ACTN</name>
<protein>
    <recommendedName>
        <fullName evidence="1">TPR repeat domain-containing protein</fullName>
    </recommendedName>
</protein>
<dbReference type="EMBL" id="JAUUCC010000004">
    <property type="protein sequence ID" value="MEE2049387.1"/>
    <property type="molecule type" value="Genomic_DNA"/>
</dbReference>
<dbReference type="RefSeq" id="WP_330156667.1">
    <property type="nucleotide sequence ID" value="NZ_BAAAJA010000001.1"/>
</dbReference>
<gene>
    <name evidence="2" type="ORF">Q8A49_02640</name>
</gene>
<evidence type="ECO:0000259" key="1">
    <source>
        <dbReference type="Pfam" id="PF23275"/>
    </source>
</evidence>